<dbReference type="EMBL" id="CP104562">
    <property type="protein sequence ID" value="UXH76511.1"/>
    <property type="molecule type" value="Genomic_DNA"/>
</dbReference>
<dbReference type="SMART" id="SM00062">
    <property type="entry name" value="PBPb"/>
    <property type="match status" value="1"/>
</dbReference>
<proteinExistence type="predicted"/>
<sequence length="294" mass="32198">MNTEPTLRLPRAADRLRQWATLALMGAAIGLHALPSAHAARDATTAKAPSPTAASPTLARIKRSGELRVCIWPDYYGITFRNPRNGQLGGIDIDLSAALAKDLGAQLHYVESSFGTLADDLTGSRCDIAMFAVGITPQRRERLAFSAPYLQSDIYAVTTRANRVVKRWEDIDRPGVVVAVQAGTFMEPVMADRLKQATLQVVRPPATREAELEAGRVDVFMTDYPYSRRLLDNADWMRLVSPPAPFHVLPYGYAVRPGDAAWLARVNEFVAAIQRDGRLEAAASRHGLSAIVVH</sequence>
<name>A0ABY6ATG2_9BURK</name>
<feature type="domain" description="Solute-binding protein family 3/N-terminal" evidence="2">
    <location>
        <begin position="66"/>
        <end position="290"/>
    </location>
</feature>
<organism evidence="3 4">
    <name type="scientific">Roseateles amylovorans</name>
    <dbReference type="NCBI Taxonomy" id="2978473"/>
    <lineage>
        <taxon>Bacteria</taxon>
        <taxon>Pseudomonadati</taxon>
        <taxon>Pseudomonadota</taxon>
        <taxon>Betaproteobacteria</taxon>
        <taxon>Burkholderiales</taxon>
        <taxon>Sphaerotilaceae</taxon>
        <taxon>Roseateles</taxon>
    </lineage>
</organism>
<evidence type="ECO:0000313" key="4">
    <source>
        <dbReference type="Proteomes" id="UP001064933"/>
    </source>
</evidence>
<evidence type="ECO:0000259" key="2">
    <source>
        <dbReference type="SMART" id="SM00062"/>
    </source>
</evidence>
<evidence type="ECO:0000256" key="1">
    <source>
        <dbReference type="ARBA" id="ARBA00022729"/>
    </source>
</evidence>
<dbReference type="PANTHER" id="PTHR35936:SF17">
    <property type="entry name" value="ARGININE-BINDING EXTRACELLULAR PROTEIN ARTP"/>
    <property type="match status" value="1"/>
</dbReference>
<keyword evidence="4" id="KW-1185">Reference proteome</keyword>
<keyword evidence="1" id="KW-0732">Signal</keyword>
<dbReference type="Proteomes" id="UP001064933">
    <property type="component" value="Chromosome"/>
</dbReference>
<evidence type="ECO:0000313" key="3">
    <source>
        <dbReference type="EMBL" id="UXH76511.1"/>
    </source>
</evidence>
<reference evidence="3" key="1">
    <citation type="submission" date="2022-10" db="EMBL/GenBank/DDBJ databases">
        <title>Characterization and whole genome sequencing of a new Roseateles species, isolated from fresh water.</title>
        <authorList>
            <person name="Guliayeva D.Y."/>
            <person name="Akhremchuk A.E."/>
            <person name="Sikolenko M.A."/>
            <person name="Valentovich L.N."/>
            <person name="Sidarenka A.V."/>
        </authorList>
    </citation>
    <scope>NUCLEOTIDE SEQUENCE</scope>
    <source>
        <strain evidence="3">BIM B-1768</strain>
    </source>
</reference>
<dbReference type="RefSeq" id="WP_261756243.1">
    <property type="nucleotide sequence ID" value="NZ_CP104562.2"/>
</dbReference>
<dbReference type="SUPFAM" id="SSF53850">
    <property type="entry name" value="Periplasmic binding protein-like II"/>
    <property type="match status" value="1"/>
</dbReference>
<dbReference type="Pfam" id="PF00497">
    <property type="entry name" value="SBP_bac_3"/>
    <property type="match status" value="1"/>
</dbReference>
<protein>
    <submittedName>
        <fullName evidence="3">ABC transporter substrate-binding protein</fullName>
    </submittedName>
</protein>
<accession>A0ABY6ATG2</accession>
<gene>
    <name evidence="3" type="ORF">N4261_15810</name>
</gene>
<dbReference type="CDD" id="cd13530">
    <property type="entry name" value="PBP2_peptides_like"/>
    <property type="match status" value="1"/>
</dbReference>
<dbReference type="PANTHER" id="PTHR35936">
    <property type="entry name" value="MEMBRANE-BOUND LYTIC MUREIN TRANSGLYCOSYLASE F"/>
    <property type="match status" value="1"/>
</dbReference>
<dbReference type="Gene3D" id="3.40.190.10">
    <property type="entry name" value="Periplasmic binding protein-like II"/>
    <property type="match status" value="2"/>
</dbReference>
<dbReference type="InterPro" id="IPR001638">
    <property type="entry name" value="Solute-binding_3/MltF_N"/>
</dbReference>